<keyword evidence="3" id="KW-1185">Reference proteome</keyword>
<name>M7T168_EUTLA</name>
<dbReference type="PANTHER" id="PTHR38166">
    <property type="entry name" value="C2H2-TYPE DOMAIN-CONTAINING PROTEIN-RELATED"/>
    <property type="match status" value="1"/>
</dbReference>
<reference evidence="3" key="1">
    <citation type="journal article" date="2013" name="Genome Announc.">
        <title>Draft genome sequence of the grapevine dieback fungus Eutypa lata UCR-EL1.</title>
        <authorList>
            <person name="Blanco-Ulate B."/>
            <person name="Rolshausen P.E."/>
            <person name="Cantu D."/>
        </authorList>
    </citation>
    <scope>NUCLEOTIDE SEQUENCE [LARGE SCALE GENOMIC DNA]</scope>
    <source>
        <strain evidence="3">UCR-EL1</strain>
    </source>
</reference>
<dbReference type="Proteomes" id="UP000012174">
    <property type="component" value="Unassembled WGS sequence"/>
</dbReference>
<sequence>MGGSRGNEAHDSGGEEEDEDRPVKRVCNTPKEAMHQPPLLACPFCKWKPLTYQNCYKYVLKDISRVKQHLRRNHRRPPYCPKCWQTFNSEESRDGHIRTDSCFSQEQQAAAPVLLPGVTAAQQEQLDRRVDKKLSKADQWFSMYAILFPDCPRPRSPYVESDLSAELLSFQRFMGAEGLAIVEQTAREHISVNVSRDLQQQQQQQLLPYPQQYQQQQQEQEQEQQLVEFSHTLFQHAIPRILQRYEATRPNNNNNNHHNNSNNINIMAASSSDSGYGSSTRSGGRVSREIERPVLRAQGLRSIYPMRNDNILFPSPFSFDPASPHTGHDATSFATFPPPSMPANDEPLADFDMDSIDRFSF</sequence>
<dbReference type="PANTHER" id="PTHR38166:SF1">
    <property type="entry name" value="C2H2-TYPE DOMAIN-CONTAINING PROTEIN"/>
    <property type="match status" value="1"/>
</dbReference>
<dbReference type="AlphaFoldDB" id="M7T168"/>
<dbReference type="KEGG" id="ela:UCREL1_301"/>
<accession>M7T168</accession>
<dbReference type="OrthoDB" id="3521097at2759"/>
<organism evidence="2 3">
    <name type="scientific">Eutypa lata (strain UCR-EL1)</name>
    <name type="common">Grapevine dieback disease fungus</name>
    <name type="synonym">Eutypa armeniacae</name>
    <dbReference type="NCBI Taxonomy" id="1287681"/>
    <lineage>
        <taxon>Eukaryota</taxon>
        <taxon>Fungi</taxon>
        <taxon>Dikarya</taxon>
        <taxon>Ascomycota</taxon>
        <taxon>Pezizomycotina</taxon>
        <taxon>Sordariomycetes</taxon>
        <taxon>Xylariomycetidae</taxon>
        <taxon>Xylariales</taxon>
        <taxon>Diatrypaceae</taxon>
        <taxon>Eutypa</taxon>
    </lineage>
</organism>
<evidence type="ECO:0000256" key="1">
    <source>
        <dbReference type="SAM" id="MobiDB-lite"/>
    </source>
</evidence>
<gene>
    <name evidence="2" type="ORF">UCREL1_301</name>
</gene>
<feature type="region of interest" description="Disordered" evidence="1">
    <location>
        <begin position="1"/>
        <end position="23"/>
    </location>
</feature>
<feature type="region of interest" description="Disordered" evidence="1">
    <location>
        <begin position="323"/>
        <end position="361"/>
    </location>
</feature>
<evidence type="ECO:0000313" key="3">
    <source>
        <dbReference type="Proteomes" id="UP000012174"/>
    </source>
</evidence>
<protein>
    <submittedName>
        <fullName evidence="2">Uncharacterized protein</fullName>
    </submittedName>
</protein>
<evidence type="ECO:0000313" key="2">
    <source>
        <dbReference type="EMBL" id="EMR72644.1"/>
    </source>
</evidence>
<proteinExistence type="predicted"/>
<dbReference type="eggNOG" id="ENOG502RVXN">
    <property type="taxonomic scope" value="Eukaryota"/>
</dbReference>
<dbReference type="EMBL" id="KB705408">
    <property type="protein sequence ID" value="EMR72644.1"/>
    <property type="molecule type" value="Genomic_DNA"/>
</dbReference>
<dbReference type="HOGENOM" id="CLU_767331_0_0_1"/>